<dbReference type="EMBL" id="JAFJMO010000003">
    <property type="protein sequence ID" value="KAJ8283006.1"/>
    <property type="molecule type" value="Genomic_DNA"/>
</dbReference>
<accession>A0A9Q1I5Z4</accession>
<dbReference type="Proteomes" id="UP001152803">
    <property type="component" value="Unassembled WGS sequence"/>
</dbReference>
<comment type="caution">
    <text evidence="2">The sequence shown here is derived from an EMBL/GenBank/DDBJ whole genome shotgun (WGS) entry which is preliminary data.</text>
</comment>
<evidence type="ECO:0000313" key="3">
    <source>
        <dbReference type="Proteomes" id="UP001152803"/>
    </source>
</evidence>
<feature type="transmembrane region" description="Helical" evidence="1">
    <location>
        <begin position="55"/>
        <end position="78"/>
    </location>
</feature>
<protein>
    <submittedName>
        <fullName evidence="2">Uncharacterized protein</fullName>
    </submittedName>
</protein>
<evidence type="ECO:0000256" key="1">
    <source>
        <dbReference type="SAM" id="Phobius"/>
    </source>
</evidence>
<keyword evidence="3" id="KW-1185">Reference proteome</keyword>
<name>A0A9Q1I5Z4_CONCO</name>
<keyword evidence="1" id="KW-0812">Transmembrane</keyword>
<gene>
    <name evidence="2" type="ORF">COCON_G00055250</name>
</gene>
<sequence>MLSLTLPSLTEDQLHWACVVFTGSVLRAQVPLHLTLPTTPITDPEKSEEDDGRQLVIILACSAAVCVGLLLLLCGGLLSRRLKRATADGGNGDSSAADNVYSNVAEIQNDRANPGTATEENESEELQYLVFSQTAPSHNPHRQRQDRSGQDENDKVVYASICKT</sequence>
<reference evidence="2" key="1">
    <citation type="journal article" date="2023" name="Science">
        <title>Genome structures resolve the early diversification of teleost fishes.</title>
        <authorList>
            <person name="Parey E."/>
            <person name="Louis A."/>
            <person name="Montfort J."/>
            <person name="Bouchez O."/>
            <person name="Roques C."/>
            <person name="Iampietro C."/>
            <person name="Lluch J."/>
            <person name="Castinel A."/>
            <person name="Donnadieu C."/>
            <person name="Desvignes T."/>
            <person name="Floi Bucao C."/>
            <person name="Jouanno E."/>
            <person name="Wen M."/>
            <person name="Mejri S."/>
            <person name="Dirks R."/>
            <person name="Jansen H."/>
            <person name="Henkel C."/>
            <person name="Chen W.J."/>
            <person name="Zahm M."/>
            <person name="Cabau C."/>
            <person name="Klopp C."/>
            <person name="Thompson A.W."/>
            <person name="Robinson-Rechavi M."/>
            <person name="Braasch I."/>
            <person name="Lecointre G."/>
            <person name="Bobe J."/>
            <person name="Postlethwait J.H."/>
            <person name="Berthelot C."/>
            <person name="Roest Crollius H."/>
            <person name="Guiguen Y."/>
        </authorList>
    </citation>
    <scope>NUCLEOTIDE SEQUENCE</scope>
    <source>
        <strain evidence="2">Concon-B</strain>
    </source>
</reference>
<keyword evidence="1" id="KW-0472">Membrane</keyword>
<dbReference type="AlphaFoldDB" id="A0A9Q1I5Z4"/>
<keyword evidence="1" id="KW-1133">Transmembrane helix</keyword>
<evidence type="ECO:0000313" key="2">
    <source>
        <dbReference type="EMBL" id="KAJ8283006.1"/>
    </source>
</evidence>
<organism evidence="2 3">
    <name type="scientific">Conger conger</name>
    <name type="common">Conger eel</name>
    <name type="synonym">Muraena conger</name>
    <dbReference type="NCBI Taxonomy" id="82655"/>
    <lineage>
        <taxon>Eukaryota</taxon>
        <taxon>Metazoa</taxon>
        <taxon>Chordata</taxon>
        <taxon>Craniata</taxon>
        <taxon>Vertebrata</taxon>
        <taxon>Euteleostomi</taxon>
        <taxon>Actinopterygii</taxon>
        <taxon>Neopterygii</taxon>
        <taxon>Teleostei</taxon>
        <taxon>Anguilliformes</taxon>
        <taxon>Congridae</taxon>
        <taxon>Conger</taxon>
    </lineage>
</organism>
<proteinExistence type="predicted"/>